<comment type="caution">
    <text evidence="2">The sequence shown here is derived from an EMBL/GenBank/DDBJ whole genome shotgun (WGS) entry which is preliminary data.</text>
</comment>
<dbReference type="InterPro" id="IPR050834">
    <property type="entry name" value="Glycosyltransf_2"/>
</dbReference>
<dbReference type="InterPro" id="IPR001173">
    <property type="entry name" value="Glyco_trans_2-like"/>
</dbReference>
<proteinExistence type="predicted"/>
<evidence type="ECO:0000313" key="3">
    <source>
        <dbReference type="Proteomes" id="UP001429745"/>
    </source>
</evidence>
<name>A0ABX1KBC6_9MICO</name>
<dbReference type="Pfam" id="PF00535">
    <property type="entry name" value="Glycos_transf_2"/>
    <property type="match status" value="1"/>
</dbReference>
<protein>
    <submittedName>
        <fullName evidence="2">Glycosyltransferase family 2 protein</fullName>
    </submittedName>
</protein>
<evidence type="ECO:0000259" key="1">
    <source>
        <dbReference type="Pfam" id="PF00535"/>
    </source>
</evidence>
<sequence length="319" mass="35515">MASDIDVSVIIPTVGRPELERAIRSVRAQDADVTVQVVVVNDSLDEQALTGLDTDVALWTGGRRRGGYARNVGVAASAGRYVAFLDDDDEWLPSKLRLQLKTLESIGDPRLYVVSGRHAHVKHTGSSPSKAGPARLIAPNEPIDEYLFRNRQPNVRRSSMYTSTLMCPRELALRVPWREDLPRHQDWDWLVRLGESGDVAFIQVPEVVVRIQTGSSQSISASSDWQSSLSWARQALRDDRVFVDFAAAQTLRYALNARSSRGVKEVLSSIWKRRRLPGVGPIAIGLIGLVPRRWLELAMTRGKEGRSPRVRQTPGPALR</sequence>
<dbReference type="SUPFAM" id="SSF53448">
    <property type="entry name" value="Nucleotide-diphospho-sugar transferases"/>
    <property type="match status" value="1"/>
</dbReference>
<dbReference type="Gene3D" id="3.90.550.10">
    <property type="entry name" value="Spore Coat Polysaccharide Biosynthesis Protein SpsA, Chain A"/>
    <property type="match status" value="1"/>
</dbReference>
<organism evidence="2 3">
    <name type="scientific">Microbacterium salsuginis</name>
    <dbReference type="NCBI Taxonomy" id="2722803"/>
    <lineage>
        <taxon>Bacteria</taxon>
        <taxon>Bacillati</taxon>
        <taxon>Actinomycetota</taxon>
        <taxon>Actinomycetes</taxon>
        <taxon>Micrococcales</taxon>
        <taxon>Microbacteriaceae</taxon>
        <taxon>Microbacterium</taxon>
    </lineage>
</organism>
<dbReference type="Proteomes" id="UP001429745">
    <property type="component" value="Unassembled WGS sequence"/>
</dbReference>
<dbReference type="CDD" id="cd00761">
    <property type="entry name" value="Glyco_tranf_GTA_type"/>
    <property type="match status" value="1"/>
</dbReference>
<dbReference type="PANTHER" id="PTHR43685">
    <property type="entry name" value="GLYCOSYLTRANSFERASE"/>
    <property type="match status" value="1"/>
</dbReference>
<dbReference type="InterPro" id="IPR029044">
    <property type="entry name" value="Nucleotide-diphossugar_trans"/>
</dbReference>
<feature type="domain" description="Glycosyltransferase 2-like" evidence="1">
    <location>
        <begin position="8"/>
        <end position="107"/>
    </location>
</feature>
<accession>A0ABX1KBC6</accession>
<dbReference type="EMBL" id="JABACI010000003">
    <property type="protein sequence ID" value="NLP84329.1"/>
    <property type="molecule type" value="Genomic_DNA"/>
</dbReference>
<evidence type="ECO:0000313" key="2">
    <source>
        <dbReference type="EMBL" id="NLP84329.1"/>
    </source>
</evidence>
<reference evidence="2 3" key="1">
    <citation type="submission" date="2020-04" db="EMBL/GenBank/DDBJ databases">
        <title>CFH 90308 Microbacterium sp.</title>
        <authorList>
            <person name="Nie G."/>
            <person name="Ming H."/>
            <person name="Xia T."/>
        </authorList>
    </citation>
    <scope>NUCLEOTIDE SEQUENCE [LARGE SCALE GENOMIC DNA]</scope>
    <source>
        <strain evidence="2 3">CFH 90308</strain>
    </source>
</reference>
<gene>
    <name evidence="2" type="ORF">HF576_10740</name>
</gene>
<dbReference type="PANTHER" id="PTHR43685:SF2">
    <property type="entry name" value="GLYCOSYLTRANSFERASE 2-LIKE DOMAIN-CONTAINING PROTEIN"/>
    <property type="match status" value="1"/>
</dbReference>
<keyword evidence="3" id="KW-1185">Reference proteome</keyword>
<dbReference type="RefSeq" id="WP_168912837.1">
    <property type="nucleotide sequence ID" value="NZ_JABACI010000003.1"/>
</dbReference>